<dbReference type="SMART" id="SM00184">
    <property type="entry name" value="RING"/>
    <property type="match status" value="1"/>
</dbReference>
<dbReference type="Pfam" id="PF13639">
    <property type="entry name" value="zf-RING_2"/>
    <property type="match status" value="1"/>
</dbReference>
<keyword evidence="6" id="KW-0472">Membrane</keyword>
<reference evidence="9" key="1">
    <citation type="journal article" date="2006" name="Proc. Natl. Acad. Sci. U.S.A.">
        <title>Genome analysis of the smallest free-living eukaryote Ostreococcus tauri unveils many unique features.</title>
        <authorList>
            <person name="Derelle E."/>
            <person name="Ferraz C."/>
            <person name="Rombauts S."/>
            <person name="Rouze P."/>
            <person name="Worden A.Z."/>
            <person name="Robbens S."/>
            <person name="Partensky F."/>
            <person name="Degroeve S."/>
            <person name="Echeynie S."/>
            <person name="Cooke R."/>
            <person name="Saeys Y."/>
            <person name="Wuyts J."/>
            <person name="Jabbari K."/>
            <person name="Bowler C."/>
            <person name="Panaud O."/>
            <person name="Piegu B."/>
            <person name="Ball S.G."/>
            <person name="Ral J.-P."/>
            <person name="Bouget F.-Y."/>
            <person name="Piganeau G."/>
            <person name="De Baets B."/>
            <person name="Picard A."/>
            <person name="Delseny M."/>
            <person name="Demaille J."/>
            <person name="Van de Peer Y."/>
            <person name="Moreau H."/>
        </authorList>
    </citation>
    <scope>NUCLEOTIDE SEQUENCE [LARGE SCALE GENOMIC DNA]</scope>
    <source>
        <strain evidence="9">OTTH 0595 / CCAP 157/2 / RCC745</strain>
    </source>
</reference>
<dbReference type="InterPro" id="IPR051834">
    <property type="entry name" value="RING_finger_E3_ligase"/>
</dbReference>
<accession>A0A090M576</accession>
<dbReference type="PANTHER" id="PTHR45931:SF3">
    <property type="entry name" value="RING ZINC FINGER-CONTAINING PROTEIN"/>
    <property type="match status" value="1"/>
</dbReference>
<keyword evidence="2 4" id="KW-0863">Zinc-finger</keyword>
<feature type="domain" description="RING-type" evidence="7">
    <location>
        <begin position="246"/>
        <end position="287"/>
    </location>
</feature>
<dbReference type="GeneID" id="9832308"/>
<keyword evidence="1" id="KW-0479">Metal-binding</keyword>
<organism evidence="8 9">
    <name type="scientific">Ostreococcus tauri</name>
    <name type="common">Marine green alga</name>
    <dbReference type="NCBI Taxonomy" id="70448"/>
    <lineage>
        <taxon>Eukaryota</taxon>
        <taxon>Viridiplantae</taxon>
        <taxon>Chlorophyta</taxon>
        <taxon>Mamiellophyceae</taxon>
        <taxon>Mamiellales</taxon>
        <taxon>Bathycoccaceae</taxon>
        <taxon>Ostreococcus</taxon>
    </lineage>
</organism>
<dbReference type="GO" id="GO:0006511">
    <property type="term" value="P:ubiquitin-dependent protein catabolic process"/>
    <property type="evidence" value="ECO:0007669"/>
    <property type="project" value="TreeGrafter"/>
</dbReference>
<dbReference type="InterPro" id="IPR001841">
    <property type="entry name" value="Znf_RING"/>
</dbReference>
<evidence type="ECO:0000256" key="4">
    <source>
        <dbReference type="PROSITE-ProRule" id="PRU00175"/>
    </source>
</evidence>
<dbReference type="InterPro" id="IPR013083">
    <property type="entry name" value="Znf_RING/FYVE/PHD"/>
</dbReference>
<evidence type="ECO:0000256" key="5">
    <source>
        <dbReference type="SAM" id="MobiDB-lite"/>
    </source>
</evidence>
<dbReference type="OrthoDB" id="515079at2759"/>
<dbReference type="InParanoid" id="A0A090M576"/>
<feature type="region of interest" description="Disordered" evidence="5">
    <location>
        <begin position="19"/>
        <end position="38"/>
    </location>
</feature>
<dbReference type="Proteomes" id="UP000009170">
    <property type="component" value="Unassembled WGS sequence"/>
</dbReference>
<dbReference type="SUPFAM" id="SSF57850">
    <property type="entry name" value="RING/U-box"/>
    <property type="match status" value="1"/>
</dbReference>
<evidence type="ECO:0000256" key="1">
    <source>
        <dbReference type="ARBA" id="ARBA00022723"/>
    </source>
</evidence>
<evidence type="ECO:0000256" key="6">
    <source>
        <dbReference type="SAM" id="Phobius"/>
    </source>
</evidence>
<dbReference type="Gene3D" id="3.30.40.10">
    <property type="entry name" value="Zinc/RING finger domain, C3HC4 (zinc finger)"/>
    <property type="match status" value="1"/>
</dbReference>
<sequence length="326" mass="37432">MSGAQRVERPLFSRRALESELTETSRDTESSSSRETSNGPRYAWPMLWIFPTAFVLLVLVVRGCRCDDCFGSRRSRRLVRARARDFDPFERRYSSESSSSSEVGRSIDVRDDDVRAFVRALSRPDLYDEERPSYELTARERREGFDPSVWRQLAVSRELERYRQRAANDDLDNASTHRQQVVDLPRRMQSPAPLEFDETCKVARGVTRTALRSLPRCVVGSPRWFQFLRANGHVASGSHDRAGDECAICCENFEDEDVVVVLRCAHAFHDHCAIPWLRMHATCPICRMDVNRMSLLERHDVFTRRRPNSDRRRGKTSPGAGGSFAA</sequence>
<dbReference type="PANTHER" id="PTHR45931">
    <property type="entry name" value="SI:CH211-59O9.10"/>
    <property type="match status" value="1"/>
</dbReference>
<evidence type="ECO:0000313" key="9">
    <source>
        <dbReference type="Proteomes" id="UP000009170"/>
    </source>
</evidence>
<dbReference type="KEGG" id="ota:OT_ostta10g01450"/>
<keyword evidence="3" id="KW-0862">Zinc</keyword>
<dbReference type="GO" id="GO:0005634">
    <property type="term" value="C:nucleus"/>
    <property type="evidence" value="ECO:0007669"/>
    <property type="project" value="TreeGrafter"/>
</dbReference>
<dbReference type="PROSITE" id="PS50089">
    <property type="entry name" value="ZF_RING_2"/>
    <property type="match status" value="1"/>
</dbReference>
<feature type="region of interest" description="Disordered" evidence="5">
    <location>
        <begin position="304"/>
        <end position="326"/>
    </location>
</feature>
<name>A0A090M576_OSTTA</name>
<feature type="transmembrane region" description="Helical" evidence="6">
    <location>
        <begin position="42"/>
        <end position="64"/>
    </location>
</feature>
<proteinExistence type="predicted"/>
<dbReference type="RefSeq" id="XP_022839779.1">
    <property type="nucleotide sequence ID" value="XM_022983143.1"/>
</dbReference>
<keyword evidence="6" id="KW-0812">Transmembrane</keyword>
<dbReference type="AlphaFoldDB" id="A0A090M576"/>
<keyword evidence="9" id="KW-1185">Reference proteome</keyword>
<protein>
    <submittedName>
        <fullName evidence="8">Zinc finger, RING/FYVE/PHD-type</fullName>
    </submittedName>
</protein>
<dbReference type="GO" id="GO:0008270">
    <property type="term" value="F:zinc ion binding"/>
    <property type="evidence" value="ECO:0007669"/>
    <property type="project" value="UniProtKB-KW"/>
</dbReference>
<dbReference type="STRING" id="70448.A0A090M576"/>
<keyword evidence="6" id="KW-1133">Transmembrane helix</keyword>
<feature type="compositionally biased region" description="Basic and acidic residues" evidence="5">
    <location>
        <begin position="19"/>
        <end position="29"/>
    </location>
</feature>
<dbReference type="EMBL" id="CAID01000010">
    <property type="protein sequence ID" value="CEF99346.1"/>
    <property type="molecule type" value="Genomic_DNA"/>
</dbReference>
<dbReference type="GO" id="GO:0061630">
    <property type="term" value="F:ubiquitin protein ligase activity"/>
    <property type="evidence" value="ECO:0007669"/>
    <property type="project" value="TreeGrafter"/>
</dbReference>
<gene>
    <name evidence="8" type="ORF">OT_ostta10g01450</name>
</gene>
<dbReference type="CDD" id="cd16454">
    <property type="entry name" value="RING-H2_PA-TM-RING"/>
    <property type="match status" value="1"/>
</dbReference>
<evidence type="ECO:0000313" key="8">
    <source>
        <dbReference type="EMBL" id="CEF99346.1"/>
    </source>
</evidence>
<evidence type="ECO:0000256" key="2">
    <source>
        <dbReference type="ARBA" id="ARBA00022771"/>
    </source>
</evidence>
<comment type="caution">
    <text evidence="8">The sequence shown here is derived from an EMBL/GenBank/DDBJ whole genome shotgun (WGS) entry which is preliminary data.</text>
</comment>
<reference evidence="8 9" key="2">
    <citation type="journal article" date="2014" name="BMC Genomics">
        <title>An improved genome of the model marine alga Ostreococcus tauri unfolds by assessing Illumina de novo assemblies.</title>
        <authorList>
            <person name="Blanc-Mathieu R."/>
            <person name="Verhelst B."/>
            <person name="Derelle E."/>
            <person name="Rombauts S."/>
            <person name="Bouget F.Y."/>
            <person name="Carre I."/>
            <person name="Chateau A."/>
            <person name="Eyre-Walker A."/>
            <person name="Grimsley N."/>
            <person name="Moreau H."/>
            <person name="Piegu B."/>
            <person name="Rivals E."/>
            <person name="Schackwitz W."/>
            <person name="Van de Peer Y."/>
            <person name="Piganeau G."/>
        </authorList>
    </citation>
    <scope>NUCLEOTIDE SEQUENCE [LARGE SCALE GENOMIC DNA]</scope>
    <source>
        <strain evidence="9">OTTH 0595 / CCAP 157/2 / RCC745</strain>
    </source>
</reference>
<evidence type="ECO:0000259" key="7">
    <source>
        <dbReference type="PROSITE" id="PS50089"/>
    </source>
</evidence>
<evidence type="ECO:0000256" key="3">
    <source>
        <dbReference type="ARBA" id="ARBA00022833"/>
    </source>
</evidence>